<keyword evidence="2" id="KW-0677">Repeat</keyword>
<feature type="domain" description="C2H2-type" evidence="6">
    <location>
        <begin position="118"/>
        <end position="144"/>
    </location>
</feature>
<feature type="domain" description="C2H2-type" evidence="6">
    <location>
        <begin position="147"/>
        <end position="173"/>
    </location>
</feature>
<dbReference type="InterPro" id="IPR013087">
    <property type="entry name" value="Znf_C2H2_type"/>
</dbReference>
<name>A0A2J5HNI5_9EURO</name>
<dbReference type="GO" id="GO:0000981">
    <property type="term" value="F:DNA-binding transcription factor activity, RNA polymerase II-specific"/>
    <property type="evidence" value="ECO:0007669"/>
    <property type="project" value="TreeGrafter"/>
</dbReference>
<accession>A0A2J5HNI5</accession>
<gene>
    <name evidence="7" type="ORF">BDW42DRAFT_140643</name>
</gene>
<dbReference type="Pfam" id="PF13912">
    <property type="entry name" value="zf-C2H2_6"/>
    <property type="match status" value="1"/>
</dbReference>
<evidence type="ECO:0000256" key="5">
    <source>
        <dbReference type="PROSITE-ProRule" id="PRU00042"/>
    </source>
</evidence>
<sequence length="371" mass="41823">MAWCSLCNRSFGSLEALDQHTQNSPAHALTYGCGLCNRSFGSQEALDQHTQNSPAHAPRYDCNLCNQSFNSQGALDQHVQNSPAHAPSFDCGLCHRSFGSQEALDQHSQNSPAHASSYGCGFCNRSFGSQEALDQHTRMFPSHAPFYGCGLCNRAFNSQEALDQHTRSSPAHALTYDCELCNQVFGSLGALNQHIQDSPAHSRQTPTPLNAFFLSFAGFNFDPSLPPAESYRRLQRYYDWDRDDPESKNAWNDYQSALAEEFSLWFGSEDDLSAWHSLCTAVNVSPLPTTCRGCQKAVRRLYVNIVDLIEWARRGREGDRVQRFDSLKDLRNYSRRTRKIFRNDLDESGNGNVVLRHLLRFLFRSVAWSST</sequence>
<evidence type="ECO:0000259" key="6">
    <source>
        <dbReference type="PROSITE" id="PS50157"/>
    </source>
</evidence>
<reference evidence="8" key="1">
    <citation type="submission" date="2017-12" db="EMBL/GenBank/DDBJ databases">
        <authorList>
            <consortium name="DOE Joint Genome Institute"/>
            <person name="Mondo S.J."/>
            <person name="Kjaerbolling I."/>
            <person name="Vesth T.C."/>
            <person name="Frisvad J.C."/>
            <person name="Nybo J.L."/>
            <person name="Theobald S."/>
            <person name="Kuo A."/>
            <person name="Bowyer P."/>
            <person name="Matsuda Y."/>
            <person name="Lyhne E.K."/>
            <person name="Kogle M.E."/>
            <person name="Clum A."/>
            <person name="Lipzen A."/>
            <person name="Salamov A."/>
            <person name="Ngan C.Y."/>
            <person name="Daum C."/>
            <person name="Chiniquy J."/>
            <person name="Barry K."/>
            <person name="LaButti K."/>
            <person name="Haridas S."/>
            <person name="Simmons B.A."/>
            <person name="Magnuson J.K."/>
            <person name="Mortensen U.H."/>
            <person name="Larsen T.O."/>
            <person name="Grigoriev I.V."/>
            <person name="Baker S.E."/>
            <person name="Andersen M.R."/>
            <person name="Nordberg H.P."/>
            <person name="Cantor M.N."/>
            <person name="Hua S.X."/>
        </authorList>
    </citation>
    <scope>NUCLEOTIDE SEQUENCE [LARGE SCALE GENOMIC DNA]</scope>
    <source>
        <strain evidence="8">IBT 19404</strain>
    </source>
</reference>
<dbReference type="Pfam" id="PF12874">
    <property type="entry name" value="zf-met"/>
    <property type="match status" value="5"/>
</dbReference>
<dbReference type="GO" id="GO:0008270">
    <property type="term" value="F:zinc ion binding"/>
    <property type="evidence" value="ECO:0007669"/>
    <property type="project" value="UniProtKB-KW"/>
</dbReference>
<dbReference type="Gene3D" id="3.30.160.60">
    <property type="entry name" value="Classic Zinc Finger"/>
    <property type="match status" value="3"/>
</dbReference>
<feature type="domain" description="C2H2-type" evidence="6">
    <location>
        <begin position="31"/>
        <end position="61"/>
    </location>
</feature>
<dbReference type="GO" id="GO:0000977">
    <property type="term" value="F:RNA polymerase II transcription regulatory region sequence-specific DNA binding"/>
    <property type="evidence" value="ECO:0007669"/>
    <property type="project" value="TreeGrafter"/>
</dbReference>
<dbReference type="AlphaFoldDB" id="A0A2J5HNI5"/>
<keyword evidence="8" id="KW-1185">Reference proteome</keyword>
<feature type="domain" description="C2H2-type" evidence="6">
    <location>
        <begin position="89"/>
        <end position="119"/>
    </location>
</feature>
<dbReference type="GO" id="GO:0005634">
    <property type="term" value="C:nucleus"/>
    <property type="evidence" value="ECO:0007669"/>
    <property type="project" value="TreeGrafter"/>
</dbReference>
<feature type="domain" description="C2H2-type" evidence="6">
    <location>
        <begin position="60"/>
        <end position="86"/>
    </location>
</feature>
<evidence type="ECO:0000313" key="8">
    <source>
        <dbReference type="Proteomes" id="UP000235023"/>
    </source>
</evidence>
<dbReference type="InterPro" id="IPR036236">
    <property type="entry name" value="Znf_C2H2_sf"/>
</dbReference>
<dbReference type="OrthoDB" id="6105938at2759"/>
<evidence type="ECO:0000256" key="4">
    <source>
        <dbReference type="ARBA" id="ARBA00022833"/>
    </source>
</evidence>
<keyword evidence="1" id="KW-0479">Metal-binding</keyword>
<dbReference type="PROSITE" id="PS50157">
    <property type="entry name" value="ZINC_FINGER_C2H2_2"/>
    <property type="match status" value="6"/>
</dbReference>
<proteinExistence type="predicted"/>
<dbReference type="EMBL" id="KZ559573">
    <property type="protein sequence ID" value="PLN78639.1"/>
    <property type="molecule type" value="Genomic_DNA"/>
</dbReference>
<evidence type="ECO:0000313" key="7">
    <source>
        <dbReference type="EMBL" id="PLN78639.1"/>
    </source>
</evidence>
<organism evidence="7 8">
    <name type="scientific">Aspergillus taichungensis</name>
    <dbReference type="NCBI Taxonomy" id="482145"/>
    <lineage>
        <taxon>Eukaryota</taxon>
        <taxon>Fungi</taxon>
        <taxon>Dikarya</taxon>
        <taxon>Ascomycota</taxon>
        <taxon>Pezizomycotina</taxon>
        <taxon>Eurotiomycetes</taxon>
        <taxon>Eurotiomycetidae</taxon>
        <taxon>Eurotiales</taxon>
        <taxon>Aspergillaceae</taxon>
        <taxon>Aspergillus</taxon>
        <taxon>Aspergillus subgen. Circumdati</taxon>
    </lineage>
</organism>
<evidence type="ECO:0000256" key="2">
    <source>
        <dbReference type="ARBA" id="ARBA00022737"/>
    </source>
</evidence>
<keyword evidence="4" id="KW-0862">Zinc</keyword>
<dbReference type="PANTHER" id="PTHR24409">
    <property type="entry name" value="ZINC FINGER PROTEIN 142"/>
    <property type="match status" value="1"/>
</dbReference>
<dbReference type="SMART" id="SM00355">
    <property type="entry name" value="ZnF_C2H2"/>
    <property type="match status" value="7"/>
</dbReference>
<evidence type="ECO:0000256" key="3">
    <source>
        <dbReference type="ARBA" id="ARBA00022771"/>
    </source>
</evidence>
<dbReference type="Proteomes" id="UP000235023">
    <property type="component" value="Unassembled WGS sequence"/>
</dbReference>
<dbReference type="SUPFAM" id="SSF57667">
    <property type="entry name" value="beta-beta-alpha zinc fingers"/>
    <property type="match status" value="2"/>
</dbReference>
<evidence type="ECO:0000256" key="1">
    <source>
        <dbReference type="ARBA" id="ARBA00022723"/>
    </source>
</evidence>
<protein>
    <recommendedName>
        <fullName evidence="6">C2H2-type domain-containing protein</fullName>
    </recommendedName>
</protein>
<feature type="domain" description="C2H2-type" evidence="6">
    <location>
        <begin position="176"/>
        <end position="206"/>
    </location>
</feature>
<keyword evidence="3 5" id="KW-0863">Zinc-finger</keyword>
<dbReference type="PANTHER" id="PTHR24409:SF418">
    <property type="entry name" value="SI:CH73-221F6.1"/>
    <property type="match status" value="1"/>
</dbReference>